<organism evidence="11 12">
    <name type="scientific">Synaphobranchus kaupii</name>
    <name type="common">Kaup's arrowtooth eel</name>
    <dbReference type="NCBI Taxonomy" id="118154"/>
    <lineage>
        <taxon>Eukaryota</taxon>
        <taxon>Metazoa</taxon>
        <taxon>Chordata</taxon>
        <taxon>Craniata</taxon>
        <taxon>Vertebrata</taxon>
        <taxon>Euteleostomi</taxon>
        <taxon>Actinopterygii</taxon>
        <taxon>Neopterygii</taxon>
        <taxon>Teleostei</taxon>
        <taxon>Anguilliformes</taxon>
        <taxon>Synaphobranchidae</taxon>
        <taxon>Synaphobranchus</taxon>
    </lineage>
</organism>
<dbReference type="InterPro" id="IPR050224">
    <property type="entry name" value="TALE_homeobox"/>
</dbReference>
<evidence type="ECO:0000256" key="7">
    <source>
        <dbReference type="ARBA" id="ARBA00038021"/>
    </source>
</evidence>
<reference evidence="11" key="1">
    <citation type="journal article" date="2023" name="Science">
        <title>Genome structures resolve the early diversification of teleost fishes.</title>
        <authorList>
            <person name="Parey E."/>
            <person name="Louis A."/>
            <person name="Montfort J."/>
            <person name="Bouchez O."/>
            <person name="Roques C."/>
            <person name="Iampietro C."/>
            <person name="Lluch J."/>
            <person name="Castinel A."/>
            <person name="Donnadieu C."/>
            <person name="Desvignes T."/>
            <person name="Floi Bucao C."/>
            <person name="Jouanno E."/>
            <person name="Wen M."/>
            <person name="Mejri S."/>
            <person name="Dirks R."/>
            <person name="Jansen H."/>
            <person name="Henkel C."/>
            <person name="Chen W.J."/>
            <person name="Zahm M."/>
            <person name="Cabau C."/>
            <person name="Klopp C."/>
            <person name="Thompson A.W."/>
            <person name="Robinson-Rechavi M."/>
            <person name="Braasch I."/>
            <person name="Lecointre G."/>
            <person name="Bobe J."/>
            <person name="Postlethwait J.H."/>
            <person name="Berthelot C."/>
            <person name="Roest Crollius H."/>
            <person name="Guiguen Y."/>
        </authorList>
    </citation>
    <scope>NUCLEOTIDE SEQUENCE</scope>
    <source>
        <strain evidence="11">WJC10195</strain>
    </source>
</reference>
<dbReference type="GO" id="GO:0006355">
    <property type="term" value="P:regulation of DNA-templated transcription"/>
    <property type="evidence" value="ECO:0007669"/>
    <property type="project" value="InterPro"/>
</dbReference>
<dbReference type="PANTHER" id="PTHR11850">
    <property type="entry name" value="HOMEOBOX PROTEIN TRANSCRIPTION FACTORS"/>
    <property type="match status" value="1"/>
</dbReference>
<feature type="DNA-binding region" description="Homeobox" evidence="8">
    <location>
        <begin position="41"/>
        <end position="103"/>
    </location>
</feature>
<evidence type="ECO:0000313" key="12">
    <source>
        <dbReference type="Proteomes" id="UP001152622"/>
    </source>
</evidence>
<evidence type="ECO:0000256" key="5">
    <source>
        <dbReference type="ARBA" id="ARBA00023163"/>
    </source>
</evidence>
<dbReference type="Pfam" id="PF05920">
    <property type="entry name" value="Homeobox_KN"/>
    <property type="match status" value="1"/>
</dbReference>
<dbReference type="InterPro" id="IPR008422">
    <property type="entry name" value="KN_HD"/>
</dbReference>
<evidence type="ECO:0000256" key="2">
    <source>
        <dbReference type="ARBA" id="ARBA00023015"/>
    </source>
</evidence>
<evidence type="ECO:0000256" key="6">
    <source>
        <dbReference type="ARBA" id="ARBA00023242"/>
    </source>
</evidence>
<feature type="region of interest" description="Disordered" evidence="9">
    <location>
        <begin position="120"/>
        <end position="142"/>
    </location>
</feature>
<dbReference type="AlphaFoldDB" id="A0A9Q1ILF4"/>
<keyword evidence="3 8" id="KW-0238">DNA-binding</keyword>
<proteinExistence type="inferred from homology"/>
<keyword evidence="5" id="KW-0804">Transcription</keyword>
<keyword evidence="6 8" id="KW-0539">Nucleus</keyword>
<keyword evidence="4 8" id="KW-0371">Homeobox</keyword>
<feature type="domain" description="Homeobox" evidence="10">
    <location>
        <begin position="39"/>
        <end position="102"/>
    </location>
</feature>
<dbReference type="SUPFAM" id="SSF46689">
    <property type="entry name" value="Homeodomain-like"/>
    <property type="match status" value="1"/>
</dbReference>
<evidence type="ECO:0000313" key="11">
    <source>
        <dbReference type="EMBL" id="KAJ8346210.1"/>
    </source>
</evidence>
<keyword evidence="12" id="KW-1185">Reference proteome</keyword>
<comment type="caution">
    <text evidence="11">The sequence shown here is derived from an EMBL/GenBank/DDBJ whole genome shotgun (WGS) entry which is preliminary data.</text>
</comment>
<dbReference type="CDD" id="cd00086">
    <property type="entry name" value="homeodomain"/>
    <property type="match status" value="1"/>
</dbReference>
<dbReference type="GO" id="GO:0003677">
    <property type="term" value="F:DNA binding"/>
    <property type="evidence" value="ECO:0007669"/>
    <property type="project" value="UniProtKB-UniRule"/>
</dbReference>
<evidence type="ECO:0000256" key="1">
    <source>
        <dbReference type="ARBA" id="ARBA00004123"/>
    </source>
</evidence>
<evidence type="ECO:0000259" key="10">
    <source>
        <dbReference type="PROSITE" id="PS50071"/>
    </source>
</evidence>
<dbReference type="OrthoDB" id="10056939at2759"/>
<dbReference type="Gene3D" id="1.10.10.60">
    <property type="entry name" value="Homeodomain-like"/>
    <property type="match status" value="1"/>
</dbReference>
<sequence>MKALKRVREEERELSMMSDSDACDDDACSGFPLDLSGGAEKRRRRGNLPKEAVQVLRSWLYEHRFNAYPSEQEKLSLSGQTGLSVLQICNWFINARRRLLPDVLRKDGKDPNQFTISRRAGKAQTDTPPAAHLARPGEALPPPTACTVAVPGGVSPAGGLFNTPPQTPPELRAQDFSDLRLLVEAAMQRAAELDLQKWVGGGAGLQTGVAASDTTAAEGKAEVAGLDSRAPRLQTVSTATGTSDTRKSEVTGLPHGLSAYEPSMWPPPAPTAKLRPLCLGPSSLGARCARGRQLA</sequence>
<dbReference type="InterPro" id="IPR001356">
    <property type="entry name" value="HD"/>
</dbReference>
<gene>
    <name evidence="11" type="ORF">SKAU_G00304030</name>
</gene>
<comment type="similarity">
    <text evidence="7">Belongs to the TALE/TGIF homeobox family.</text>
</comment>
<dbReference type="InterPro" id="IPR009057">
    <property type="entry name" value="Homeodomain-like_sf"/>
</dbReference>
<dbReference type="PROSITE" id="PS50071">
    <property type="entry name" value="HOMEOBOX_2"/>
    <property type="match status" value="1"/>
</dbReference>
<dbReference type="SMART" id="SM00389">
    <property type="entry name" value="HOX"/>
    <property type="match status" value="1"/>
</dbReference>
<dbReference type="GO" id="GO:0005634">
    <property type="term" value="C:nucleus"/>
    <property type="evidence" value="ECO:0007669"/>
    <property type="project" value="UniProtKB-SubCell"/>
</dbReference>
<protein>
    <recommendedName>
        <fullName evidence="10">Homeobox domain-containing protein</fullName>
    </recommendedName>
</protein>
<dbReference type="FunFam" id="1.10.10.60:FF:000059">
    <property type="entry name" value="TGFB-induced factor homeobox 1"/>
    <property type="match status" value="1"/>
</dbReference>
<accession>A0A9Q1ILF4</accession>
<keyword evidence="2" id="KW-0805">Transcription regulation</keyword>
<dbReference type="Proteomes" id="UP001152622">
    <property type="component" value="Chromosome 12"/>
</dbReference>
<evidence type="ECO:0000256" key="4">
    <source>
        <dbReference type="ARBA" id="ARBA00023155"/>
    </source>
</evidence>
<dbReference type="EMBL" id="JAINUF010000012">
    <property type="protein sequence ID" value="KAJ8346210.1"/>
    <property type="molecule type" value="Genomic_DNA"/>
</dbReference>
<evidence type="ECO:0000256" key="9">
    <source>
        <dbReference type="SAM" id="MobiDB-lite"/>
    </source>
</evidence>
<comment type="subcellular location">
    <subcellularLocation>
        <location evidence="1 8">Nucleus</location>
    </subcellularLocation>
</comment>
<evidence type="ECO:0000256" key="3">
    <source>
        <dbReference type="ARBA" id="ARBA00023125"/>
    </source>
</evidence>
<name>A0A9Q1ILF4_SYNKA</name>
<evidence type="ECO:0000256" key="8">
    <source>
        <dbReference type="PROSITE-ProRule" id="PRU00108"/>
    </source>
</evidence>